<dbReference type="InterPro" id="IPR036259">
    <property type="entry name" value="MFS_trans_sf"/>
</dbReference>
<dbReference type="Proteomes" id="UP000016930">
    <property type="component" value="Unassembled WGS sequence"/>
</dbReference>
<feature type="transmembrane region" description="Helical" evidence="6">
    <location>
        <begin position="29"/>
        <end position="47"/>
    </location>
</feature>
<protein>
    <recommendedName>
        <fullName evidence="7">Major facilitator superfamily (MFS) profile domain-containing protein</fullName>
    </recommendedName>
</protein>
<keyword evidence="3 6" id="KW-1133">Transmembrane helix</keyword>
<dbReference type="Pfam" id="PF07690">
    <property type="entry name" value="MFS_1"/>
    <property type="match status" value="1"/>
</dbReference>
<dbReference type="PROSITE" id="PS50850">
    <property type="entry name" value="MFS"/>
    <property type="match status" value="1"/>
</dbReference>
<feature type="domain" description="Major facilitator superfamily (MFS) profile" evidence="7">
    <location>
        <begin position="34"/>
        <end position="521"/>
    </location>
</feature>
<feature type="transmembrane region" description="Helical" evidence="6">
    <location>
        <begin position="186"/>
        <end position="204"/>
    </location>
</feature>
<name>M2R0B0_CERS8</name>
<dbReference type="PANTHER" id="PTHR23501">
    <property type="entry name" value="MAJOR FACILITATOR SUPERFAMILY"/>
    <property type="match status" value="1"/>
</dbReference>
<dbReference type="GO" id="GO:0005886">
    <property type="term" value="C:plasma membrane"/>
    <property type="evidence" value="ECO:0007669"/>
    <property type="project" value="TreeGrafter"/>
</dbReference>
<dbReference type="PRINTS" id="PR01036">
    <property type="entry name" value="TCRTETB"/>
</dbReference>
<dbReference type="SUPFAM" id="SSF103473">
    <property type="entry name" value="MFS general substrate transporter"/>
    <property type="match status" value="1"/>
</dbReference>
<dbReference type="Gene3D" id="1.20.1720.10">
    <property type="entry name" value="Multidrug resistance protein D"/>
    <property type="match status" value="1"/>
</dbReference>
<feature type="transmembrane region" description="Helical" evidence="6">
    <location>
        <begin position="496"/>
        <end position="516"/>
    </location>
</feature>
<feature type="transmembrane region" description="Helical" evidence="6">
    <location>
        <begin position="360"/>
        <end position="377"/>
    </location>
</feature>
<feature type="region of interest" description="Disordered" evidence="5">
    <location>
        <begin position="526"/>
        <end position="553"/>
    </location>
</feature>
<feature type="transmembrane region" description="Helical" evidence="6">
    <location>
        <begin position="293"/>
        <end position="312"/>
    </location>
</feature>
<dbReference type="PANTHER" id="PTHR23501:SF102">
    <property type="entry name" value="DRUG TRANSPORTER, PUTATIVE (AFU_ORTHOLOGUE AFUA_3G08530)-RELATED"/>
    <property type="match status" value="1"/>
</dbReference>
<proteinExistence type="predicted"/>
<keyword evidence="4 6" id="KW-0472">Membrane</keyword>
<dbReference type="GO" id="GO:0022857">
    <property type="term" value="F:transmembrane transporter activity"/>
    <property type="evidence" value="ECO:0007669"/>
    <property type="project" value="InterPro"/>
</dbReference>
<feature type="transmembrane region" description="Helical" evidence="6">
    <location>
        <begin position="389"/>
        <end position="414"/>
    </location>
</feature>
<evidence type="ECO:0000256" key="2">
    <source>
        <dbReference type="ARBA" id="ARBA00022692"/>
    </source>
</evidence>
<reference evidence="8 9" key="1">
    <citation type="journal article" date="2012" name="Proc. Natl. Acad. Sci. U.S.A.">
        <title>Comparative genomics of Ceriporiopsis subvermispora and Phanerochaete chrysosporium provide insight into selective ligninolysis.</title>
        <authorList>
            <person name="Fernandez-Fueyo E."/>
            <person name="Ruiz-Duenas F.J."/>
            <person name="Ferreira P."/>
            <person name="Floudas D."/>
            <person name="Hibbett D.S."/>
            <person name="Canessa P."/>
            <person name="Larrondo L.F."/>
            <person name="James T.Y."/>
            <person name="Seelenfreund D."/>
            <person name="Lobos S."/>
            <person name="Polanco R."/>
            <person name="Tello M."/>
            <person name="Honda Y."/>
            <person name="Watanabe T."/>
            <person name="Watanabe T."/>
            <person name="Ryu J.S."/>
            <person name="Kubicek C.P."/>
            <person name="Schmoll M."/>
            <person name="Gaskell J."/>
            <person name="Hammel K.E."/>
            <person name="St John F.J."/>
            <person name="Vanden Wymelenberg A."/>
            <person name="Sabat G."/>
            <person name="Splinter BonDurant S."/>
            <person name="Syed K."/>
            <person name="Yadav J.S."/>
            <person name="Doddapaneni H."/>
            <person name="Subramanian V."/>
            <person name="Lavin J.L."/>
            <person name="Oguiza J.A."/>
            <person name="Perez G."/>
            <person name="Pisabarro A.G."/>
            <person name="Ramirez L."/>
            <person name="Santoyo F."/>
            <person name="Master E."/>
            <person name="Coutinho P.M."/>
            <person name="Henrissat B."/>
            <person name="Lombard V."/>
            <person name="Magnuson J.K."/>
            <person name="Kuees U."/>
            <person name="Hori C."/>
            <person name="Igarashi K."/>
            <person name="Samejima M."/>
            <person name="Held B.W."/>
            <person name="Barry K.W."/>
            <person name="LaButti K.M."/>
            <person name="Lapidus A."/>
            <person name="Lindquist E.A."/>
            <person name="Lucas S.M."/>
            <person name="Riley R."/>
            <person name="Salamov A.A."/>
            <person name="Hoffmeister D."/>
            <person name="Schwenk D."/>
            <person name="Hadar Y."/>
            <person name="Yarden O."/>
            <person name="de Vries R.P."/>
            <person name="Wiebenga A."/>
            <person name="Stenlid J."/>
            <person name="Eastwood D."/>
            <person name="Grigoriev I.V."/>
            <person name="Berka R.M."/>
            <person name="Blanchette R.A."/>
            <person name="Kersten P."/>
            <person name="Martinez A.T."/>
            <person name="Vicuna R."/>
            <person name="Cullen D."/>
        </authorList>
    </citation>
    <scope>NUCLEOTIDE SEQUENCE [LARGE SCALE GENOMIC DNA]</scope>
    <source>
        <strain evidence="8 9">B</strain>
    </source>
</reference>
<dbReference type="HOGENOM" id="CLU_000960_22_0_1"/>
<evidence type="ECO:0000256" key="5">
    <source>
        <dbReference type="SAM" id="MobiDB-lite"/>
    </source>
</evidence>
<feature type="transmembrane region" description="Helical" evidence="6">
    <location>
        <begin position="156"/>
        <end position="174"/>
    </location>
</feature>
<evidence type="ECO:0000256" key="6">
    <source>
        <dbReference type="SAM" id="Phobius"/>
    </source>
</evidence>
<comment type="subcellular location">
    <subcellularLocation>
        <location evidence="1">Membrane</location>
        <topology evidence="1">Multi-pass membrane protein</topology>
    </subcellularLocation>
</comment>
<dbReference type="STRING" id="914234.M2R0B0"/>
<feature type="transmembrane region" description="Helical" evidence="6">
    <location>
        <begin position="224"/>
        <end position="246"/>
    </location>
</feature>
<feature type="transmembrane region" description="Helical" evidence="6">
    <location>
        <begin position="252"/>
        <end position="272"/>
    </location>
</feature>
<evidence type="ECO:0000256" key="4">
    <source>
        <dbReference type="ARBA" id="ARBA00023136"/>
    </source>
</evidence>
<dbReference type="Gene3D" id="1.20.1250.20">
    <property type="entry name" value="MFS general substrate transporter like domains"/>
    <property type="match status" value="1"/>
</dbReference>
<accession>M2R0B0</accession>
<feature type="transmembrane region" description="Helical" evidence="6">
    <location>
        <begin position="332"/>
        <end position="353"/>
    </location>
</feature>
<dbReference type="AlphaFoldDB" id="M2R0B0"/>
<keyword evidence="9" id="KW-1185">Reference proteome</keyword>
<gene>
    <name evidence="8" type="ORF">CERSUDRAFT_119013</name>
</gene>
<dbReference type="InterPro" id="IPR011701">
    <property type="entry name" value="MFS"/>
</dbReference>
<dbReference type="OrthoDB" id="3437016at2759"/>
<feature type="transmembrane region" description="Helical" evidence="6">
    <location>
        <begin position="67"/>
        <end position="86"/>
    </location>
</feature>
<dbReference type="EMBL" id="KB445812">
    <property type="protein sequence ID" value="EMD32296.1"/>
    <property type="molecule type" value="Genomic_DNA"/>
</dbReference>
<organism evidence="8 9">
    <name type="scientific">Ceriporiopsis subvermispora (strain B)</name>
    <name type="common">White-rot fungus</name>
    <name type="synonym">Gelatoporia subvermispora</name>
    <dbReference type="NCBI Taxonomy" id="914234"/>
    <lineage>
        <taxon>Eukaryota</taxon>
        <taxon>Fungi</taxon>
        <taxon>Dikarya</taxon>
        <taxon>Basidiomycota</taxon>
        <taxon>Agaricomycotina</taxon>
        <taxon>Agaricomycetes</taxon>
        <taxon>Polyporales</taxon>
        <taxon>Gelatoporiaceae</taxon>
        <taxon>Gelatoporia</taxon>
    </lineage>
</organism>
<evidence type="ECO:0000259" key="7">
    <source>
        <dbReference type="PROSITE" id="PS50850"/>
    </source>
</evidence>
<evidence type="ECO:0000256" key="3">
    <source>
        <dbReference type="ARBA" id="ARBA00022989"/>
    </source>
</evidence>
<feature type="transmembrane region" description="Helical" evidence="6">
    <location>
        <begin position="98"/>
        <end position="117"/>
    </location>
</feature>
<dbReference type="InterPro" id="IPR020846">
    <property type="entry name" value="MFS_dom"/>
</dbReference>
<evidence type="ECO:0000313" key="8">
    <source>
        <dbReference type="EMBL" id="EMD32296.1"/>
    </source>
</evidence>
<evidence type="ECO:0000256" key="1">
    <source>
        <dbReference type="ARBA" id="ARBA00004141"/>
    </source>
</evidence>
<keyword evidence="2 6" id="KW-0812">Transmembrane</keyword>
<sequence length="553" mass="59150">MAQESHSLPSVPKSLTAMNDPGAKTRKGIRFWLVLTSLLVSLFLAILENSAMGTALPTIVQDIHGNQFLWVLLVYGLTAAALVPLSGSFAEIFGRRPVMFLALFFFAAGSAIGGAAQSMNMLLAARAIQGAGGGSIYALTQIILSDIVTLQERGKFSGLFGFTWAIAGGIAPIVGGGLAKQTTWRWLFYLNIPIAGVAMFLILVVMKLPTPPGTFVEKVKKVDFIGQTLIMGSTAACVIALAWGGVTFPWKSAHVLVPLVVGLVGLVAFGVYEAFFCHNPIVPLKIISNRTSISGYLQIFLVVFIFTNYVYYLPVYYQACKDASPIASGVDVFPIAFTTAPISVIAGASVTATKHYRPQLWVGWALTTVGFGLLITIREDTARAVSIGYQILPGIGMGMVYYTTLFPVLAPLSVTYNAHALSLSMYLRSLSQVWGVALGGTILQNGLENKLPTSFTSVFNTDAGVAYSIIPQIPHLQQPLKDQVRAAFAQSLAGNWIMLLALSGLGLASTLMMKALPLHTDRDERWAMEGDKAPDPSSGTTSEKQADIDVNGA</sequence>
<evidence type="ECO:0000313" key="9">
    <source>
        <dbReference type="Proteomes" id="UP000016930"/>
    </source>
</evidence>
<feature type="transmembrane region" description="Helical" evidence="6">
    <location>
        <begin position="123"/>
        <end position="144"/>
    </location>
</feature>